<evidence type="ECO:0000313" key="3">
    <source>
        <dbReference type="Proteomes" id="UP001302602"/>
    </source>
</evidence>
<feature type="transmembrane region" description="Helical" evidence="1">
    <location>
        <begin position="595"/>
        <end position="619"/>
    </location>
</feature>
<keyword evidence="1" id="KW-1133">Transmembrane helix</keyword>
<comment type="caution">
    <text evidence="2">The sequence shown here is derived from an EMBL/GenBank/DDBJ whole genome shotgun (WGS) entry which is preliminary data.</text>
</comment>
<keyword evidence="1" id="KW-0812">Transmembrane</keyword>
<feature type="transmembrane region" description="Helical" evidence="1">
    <location>
        <begin position="154"/>
        <end position="176"/>
    </location>
</feature>
<keyword evidence="3" id="KW-1185">Reference proteome</keyword>
<proteinExistence type="predicted"/>
<keyword evidence="1" id="KW-0472">Membrane</keyword>
<reference evidence="2" key="1">
    <citation type="journal article" date="2023" name="Mol. Phylogenet. Evol.">
        <title>Genome-scale phylogeny and comparative genomics of the fungal order Sordariales.</title>
        <authorList>
            <person name="Hensen N."/>
            <person name="Bonometti L."/>
            <person name="Westerberg I."/>
            <person name="Brannstrom I.O."/>
            <person name="Guillou S."/>
            <person name="Cros-Aarteil S."/>
            <person name="Calhoun S."/>
            <person name="Haridas S."/>
            <person name="Kuo A."/>
            <person name="Mondo S."/>
            <person name="Pangilinan J."/>
            <person name="Riley R."/>
            <person name="LaButti K."/>
            <person name="Andreopoulos B."/>
            <person name="Lipzen A."/>
            <person name="Chen C."/>
            <person name="Yan M."/>
            <person name="Daum C."/>
            <person name="Ng V."/>
            <person name="Clum A."/>
            <person name="Steindorff A."/>
            <person name="Ohm R.A."/>
            <person name="Martin F."/>
            <person name="Silar P."/>
            <person name="Natvig D.O."/>
            <person name="Lalanne C."/>
            <person name="Gautier V."/>
            <person name="Ament-Velasquez S.L."/>
            <person name="Kruys A."/>
            <person name="Hutchinson M.I."/>
            <person name="Powell A.J."/>
            <person name="Barry K."/>
            <person name="Miller A.N."/>
            <person name="Grigoriev I.V."/>
            <person name="Debuchy R."/>
            <person name="Gladieux P."/>
            <person name="Hiltunen Thoren M."/>
            <person name="Johannesson H."/>
        </authorList>
    </citation>
    <scope>NUCLEOTIDE SEQUENCE</scope>
    <source>
        <strain evidence="2">CBS 731.68</strain>
    </source>
</reference>
<reference evidence="2" key="2">
    <citation type="submission" date="2023-05" db="EMBL/GenBank/DDBJ databases">
        <authorList>
            <consortium name="Lawrence Berkeley National Laboratory"/>
            <person name="Steindorff A."/>
            <person name="Hensen N."/>
            <person name="Bonometti L."/>
            <person name="Westerberg I."/>
            <person name="Brannstrom I.O."/>
            <person name="Guillou S."/>
            <person name="Cros-Aarteil S."/>
            <person name="Calhoun S."/>
            <person name="Haridas S."/>
            <person name="Kuo A."/>
            <person name="Mondo S."/>
            <person name="Pangilinan J."/>
            <person name="Riley R."/>
            <person name="Labutti K."/>
            <person name="Andreopoulos B."/>
            <person name="Lipzen A."/>
            <person name="Chen C."/>
            <person name="Yanf M."/>
            <person name="Daum C."/>
            <person name="Ng V."/>
            <person name="Clum A."/>
            <person name="Ohm R."/>
            <person name="Martin F."/>
            <person name="Silar P."/>
            <person name="Natvig D."/>
            <person name="Lalanne C."/>
            <person name="Gautier V."/>
            <person name="Ament-Velasquez S.L."/>
            <person name="Kruys A."/>
            <person name="Hutchinson M.I."/>
            <person name="Powell A.J."/>
            <person name="Barry K."/>
            <person name="Miller A.N."/>
            <person name="Grigoriev I.V."/>
            <person name="Debuchy R."/>
            <person name="Gladieux P."/>
            <person name="Thoren M.H."/>
            <person name="Johannesson H."/>
        </authorList>
    </citation>
    <scope>NUCLEOTIDE SEQUENCE</scope>
    <source>
        <strain evidence="2">CBS 731.68</strain>
    </source>
</reference>
<protein>
    <submittedName>
        <fullName evidence="2">Uncharacterized protein</fullName>
    </submittedName>
</protein>
<evidence type="ECO:0000313" key="2">
    <source>
        <dbReference type="EMBL" id="KAK4120582.1"/>
    </source>
</evidence>
<dbReference type="AlphaFoldDB" id="A0AAN6TTS5"/>
<dbReference type="EMBL" id="MU853238">
    <property type="protein sequence ID" value="KAK4120582.1"/>
    <property type="molecule type" value="Genomic_DNA"/>
</dbReference>
<evidence type="ECO:0000256" key="1">
    <source>
        <dbReference type="SAM" id="Phobius"/>
    </source>
</evidence>
<name>A0AAN6TTS5_9PEZI</name>
<feature type="transmembrane region" description="Helical" evidence="1">
    <location>
        <begin position="32"/>
        <end position="57"/>
    </location>
</feature>
<accession>A0AAN6TTS5</accession>
<organism evidence="2 3">
    <name type="scientific">Parathielavia appendiculata</name>
    <dbReference type="NCBI Taxonomy" id="2587402"/>
    <lineage>
        <taxon>Eukaryota</taxon>
        <taxon>Fungi</taxon>
        <taxon>Dikarya</taxon>
        <taxon>Ascomycota</taxon>
        <taxon>Pezizomycotina</taxon>
        <taxon>Sordariomycetes</taxon>
        <taxon>Sordariomycetidae</taxon>
        <taxon>Sordariales</taxon>
        <taxon>Chaetomiaceae</taxon>
        <taxon>Parathielavia</taxon>
    </lineage>
</organism>
<sequence length="683" mass="74785">MDNSVYLGAWTNWEYGKVHGLTLTLDQPWRDVLIAAIALVITFTGTQIWGVICFLAFRFRQLATGDHIYHYVQATLRNSSSSPTSFALRLIEIAWSQRPHDLTAASSAATGLMQDFSGAANADPKHPQHSVGVRQTKQRIPGAFGATLVRLSSLLALAVGFSAGFTAISLLGVQFFKAADDSALITSPYCGWPAEVSDTTDRSTPEAREASFLLMVPSRAQYKGARAYARGCYAETADGEVAKQCDASVAPRIASTLTVDETCPFPGAGVCKTGSVSIESARIDSRSTLGINTPDEDRVAVKKSLTCAPINADQWATGWIDGAEFGYVGGDRIQGYAVGTVPDEQPPKSEYPFVATTYSERFATSPYPLTWRVNMPGNDSALVSTFRPRDELKVEDADLTLIALTAAVIFDQEVPDPWFNITVRQRGGLSGGDAWAAPWGFSILGCLESYQFCAAGFCSQPGALYQLRASPTYGLRSLNPRQKAVADLVWKSLWAAQLQYAMIFMANEILVANELVMGNWYFRSSSMPSDQWTVEAWNFANISFAALQRRPGDYASPAAVLREDPSRIVSPDTGEARELCRQIRVRTTKYTSFRVLSLALLAGVTVIMAALNGILPYYFSKTSNRGGGKHEATEWDGYGIFHLIRSVCEARGIGTWDRREETVPVMREKDRQFSLHAGFEYAC</sequence>
<dbReference type="GeneID" id="87832504"/>
<gene>
    <name evidence="2" type="ORF">N657DRAFT_674238</name>
</gene>
<dbReference type="RefSeq" id="XP_062644353.1">
    <property type="nucleotide sequence ID" value="XM_062795736.1"/>
</dbReference>
<dbReference type="Proteomes" id="UP001302602">
    <property type="component" value="Unassembled WGS sequence"/>
</dbReference>